<dbReference type="EMBL" id="CP109109">
    <property type="protein sequence ID" value="WSC00116.1"/>
    <property type="molecule type" value="Genomic_DNA"/>
</dbReference>
<gene>
    <name evidence="1" type="ORF">OG835_26030</name>
</gene>
<accession>A0ACD4ZNV0</accession>
<protein>
    <submittedName>
        <fullName evidence="1">Uncharacterized protein</fullName>
    </submittedName>
</protein>
<reference evidence="1" key="1">
    <citation type="submission" date="2022-10" db="EMBL/GenBank/DDBJ databases">
        <title>The complete genomes of actinobacterial strains from the NBC collection.</title>
        <authorList>
            <person name="Joergensen T.S."/>
            <person name="Alvarez Arevalo M."/>
            <person name="Sterndorff E.B."/>
            <person name="Faurdal D."/>
            <person name="Vuksanovic O."/>
            <person name="Mourched A.-S."/>
            <person name="Charusanti P."/>
            <person name="Shaw S."/>
            <person name="Blin K."/>
            <person name="Weber T."/>
        </authorList>
    </citation>
    <scope>NUCLEOTIDE SEQUENCE</scope>
    <source>
        <strain evidence="1">NBC 01771</strain>
    </source>
</reference>
<proteinExistence type="predicted"/>
<name>A0ACD4ZNV0_9ACTN</name>
<evidence type="ECO:0000313" key="2">
    <source>
        <dbReference type="Proteomes" id="UP001348369"/>
    </source>
</evidence>
<dbReference type="Proteomes" id="UP001348369">
    <property type="component" value="Chromosome"/>
</dbReference>
<evidence type="ECO:0000313" key="1">
    <source>
        <dbReference type="EMBL" id="WSC00116.1"/>
    </source>
</evidence>
<keyword evidence="2" id="KW-1185">Reference proteome</keyword>
<organism evidence="1 2">
    <name type="scientific">Streptomyces scopuliridis</name>
    <dbReference type="NCBI Taxonomy" id="452529"/>
    <lineage>
        <taxon>Bacteria</taxon>
        <taxon>Bacillati</taxon>
        <taxon>Actinomycetota</taxon>
        <taxon>Actinomycetes</taxon>
        <taxon>Kitasatosporales</taxon>
        <taxon>Streptomycetaceae</taxon>
        <taxon>Streptomyces</taxon>
    </lineage>
</organism>
<sequence>MSDSISVRITLDSYDLMHPREKQTQVYVQIPEVARASWLLPEDHFHFSKREPWPNVVDSAQEHYVQSGTVSDSASAAARQAVIEWLMNDANHDAMQAAWEANEVRQHRVARKLLEENKLLRARVAELEDAAYGDAKVRLIDPVGQIRHLHACVAAQKHRADTLDRLCREQRTRADKAESKAAEPEGEPLMVYRASHDSIVAGLYTTMAAAREHCEALLRSEYPPAVAILFDWLGDDSDPEEPWELVAEIDGADEQPTGYVVTPLMVASAYDPEADS</sequence>